<dbReference type="PANTHER" id="PTHR13968">
    <property type="entry name" value="HETEROGENEOUS NUCLEAR RIBONUCLEOPROTEIN"/>
    <property type="match status" value="1"/>
</dbReference>
<protein>
    <recommendedName>
        <fullName evidence="5">RALY RNA binding protein like</fullName>
    </recommendedName>
</protein>
<dbReference type="InParanoid" id="H3AF02"/>
<evidence type="ECO:0000313" key="3">
    <source>
        <dbReference type="Ensembl" id="ENSLACP00000008223.1"/>
    </source>
</evidence>
<dbReference type="OMA" id="ACTETDT"/>
<organism evidence="3 4">
    <name type="scientific">Latimeria chalumnae</name>
    <name type="common">Coelacanth</name>
    <dbReference type="NCBI Taxonomy" id="7897"/>
    <lineage>
        <taxon>Eukaryota</taxon>
        <taxon>Metazoa</taxon>
        <taxon>Chordata</taxon>
        <taxon>Craniata</taxon>
        <taxon>Vertebrata</taxon>
        <taxon>Euteleostomi</taxon>
        <taxon>Coelacanthiformes</taxon>
        <taxon>Coelacanthidae</taxon>
        <taxon>Latimeria</taxon>
    </lineage>
</organism>
<dbReference type="HOGENOM" id="CLU_079090_2_0_1"/>
<evidence type="ECO:0008006" key="5">
    <source>
        <dbReference type="Google" id="ProtNLM"/>
    </source>
</evidence>
<dbReference type="InterPro" id="IPR051186">
    <property type="entry name" value="RRM_HNRPC/RALY_subfam"/>
</dbReference>
<dbReference type="eggNOG" id="KOG0118">
    <property type="taxonomic scope" value="Eukaryota"/>
</dbReference>
<dbReference type="Proteomes" id="UP000008672">
    <property type="component" value="Unassembled WGS sequence"/>
</dbReference>
<evidence type="ECO:0000256" key="1">
    <source>
        <dbReference type="ARBA" id="ARBA00022884"/>
    </source>
</evidence>
<keyword evidence="4" id="KW-1185">Reference proteome</keyword>
<reference evidence="3" key="3">
    <citation type="submission" date="2025-09" db="UniProtKB">
        <authorList>
            <consortium name="Ensembl"/>
        </authorList>
    </citation>
    <scope>IDENTIFICATION</scope>
</reference>
<feature type="region of interest" description="Disordered" evidence="2">
    <location>
        <begin position="140"/>
        <end position="203"/>
    </location>
</feature>
<feature type="compositionally biased region" description="Polar residues" evidence="2">
    <location>
        <begin position="158"/>
        <end position="167"/>
    </location>
</feature>
<name>H3AF02_LATCH</name>
<feature type="compositionally biased region" description="Basic and acidic residues" evidence="2">
    <location>
        <begin position="177"/>
        <end position="191"/>
    </location>
</feature>
<dbReference type="GO" id="GO:0003723">
    <property type="term" value="F:RNA binding"/>
    <property type="evidence" value="ECO:0007669"/>
    <property type="project" value="UniProtKB-KW"/>
</dbReference>
<sequence>DINVAGEPVSHRLHAAGQKRPSNMMDREKSSLNFFLLSGGELDYDYYKDQLCNRMYDYPRVLPPTQAVVPVKRPQTTASIHRKGRPSIIARGRSPPDSQSPKRTKLRAEDIHIIKTELTQIKAQVDGLLDSLEKMDQQTRKQRVAESKGSEDGAACTETDTAESSEGSVKEAPNMGRAERGGTRNHDGLEVKEEEEELAAEEM</sequence>
<proteinExistence type="predicted"/>
<dbReference type="AlphaFoldDB" id="H3AF02"/>
<feature type="region of interest" description="Disordered" evidence="2">
    <location>
        <begin position="73"/>
        <end position="108"/>
    </location>
</feature>
<accession>H3AF02</accession>
<feature type="compositionally biased region" description="Acidic residues" evidence="2">
    <location>
        <begin position="192"/>
        <end position="203"/>
    </location>
</feature>
<evidence type="ECO:0000313" key="4">
    <source>
        <dbReference type="Proteomes" id="UP000008672"/>
    </source>
</evidence>
<dbReference type="EMBL" id="AFYH01116922">
    <property type="status" value="NOT_ANNOTATED_CDS"/>
    <property type="molecule type" value="Genomic_DNA"/>
</dbReference>
<dbReference type="Ensembl" id="ENSLACT00000008289.1">
    <property type="protein sequence ID" value="ENSLACP00000008223.1"/>
    <property type="gene ID" value="ENSLACG00000007278.1"/>
</dbReference>
<dbReference type="GO" id="GO:0005634">
    <property type="term" value="C:nucleus"/>
    <property type="evidence" value="ECO:0007669"/>
    <property type="project" value="TreeGrafter"/>
</dbReference>
<dbReference type="GeneTree" id="ENSGT00940000156907"/>
<feature type="region of interest" description="Disordered" evidence="2">
    <location>
        <begin position="1"/>
        <end position="23"/>
    </location>
</feature>
<dbReference type="EMBL" id="AFYH01116923">
    <property type="status" value="NOT_ANNOTATED_CDS"/>
    <property type="molecule type" value="Genomic_DNA"/>
</dbReference>
<dbReference type="PANTHER" id="PTHR13968:SF33">
    <property type="entry name" value="RRM DOMAIN-CONTAINING PROTEIN"/>
    <property type="match status" value="1"/>
</dbReference>
<reference evidence="4" key="1">
    <citation type="submission" date="2011-08" db="EMBL/GenBank/DDBJ databases">
        <title>The draft genome of Latimeria chalumnae.</title>
        <authorList>
            <person name="Di Palma F."/>
            <person name="Alfoldi J."/>
            <person name="Johnson J."/>
            <person name="Berlin A."/>
            <person name="Gnerre S."/>
            <person name="Jaffe D."/>
            <person name="MacCallum I."/>
            <person name="Young S."/>
            <person name="Walker B.J."/>
            <person name="Lander E."/>
            <person name="Lindblad-Toh K."/>
        </authorList>
    </citation>
    <scope>NUCLEOTIDE SEQUENCE [LARGE SCALE GENOMIC DNA]</scope>
    <source>
        <strain evidence="4">Wild caught</strain>
    </source>
</reference>
<feature type="compositionally biased region" description="Basic and acidic residues" evidence="2">
    <location>
        <begin position="140"/>
        <end position="151"/>
    </location>
</feature>
<reference evidence="3" key="2">
    <citation type="submission" date="2025-08" db="UniProtKB">
        <authorList>
            <consortium name="Ensembl"/>
        </authorList>
    </citation>
    <scope>IDENTIFICATION</scope>
</reference>
<dbReference type="STRING" id="7897.ENSLACP00000008223"/>
<keyword evidence="1" id="KW-0694">RNA-binding</keyword>
<evidence type="ECO:0000256" key="2">
    <source>
        <dbReference type="SAM" id="MobiDB-lite"/>
    </source>
</evidence>